<reference evidence="3 4" key="1">
    <citation type="submission" date="2015-11" db="EMBL/GenBank/DDBJ databases">
        <title>Genomic analysis of 38 Legionella species identifies large and diverse effector repertoires.</title>
        <authorList>
            <person name="Burstein D."/>
            <person name="Amaro F."/>
            <person name="Zusman T."/>
            <person name="Lifshitz Z."/>
            <person name="Cohen O."/>
            <person name="Gilbert J.A."/>
            <person name="Pupko T."/>
            <person name="Shuman H.A."/>
            <person name="Segal G."/>
        </authorList>
    </citation>
    <scope>NUCLEOTIDE SEQUENCE [LARGE SCALE GENOMIC DNA]</scope>
    <source>
        <strain evidence="3 4">ATCC 43878</strain>
    </source>
</reference>
<dbReference type="OrthoDB" id="5638256at2"/>
<evidence type="ECO:0000313" key="4">
    <source>
        <dbReference type="Proteomes" id="UP000054742"/>
    </source>
</evidence>
<comment type="caution">
    <text evidence="3">The sequence shown here is derived from an EMBL/GenBank/DDBJ whole genome shotgun (WGS) entry which is preliminary data.</text>
</comment>
<dbReference type="Gene3D" id="3.30.40.10">
    <property type="entry name" value="Zinc/RING finger domain, C3HC4 (zinc finger)"/>
    <property type="match status" value="1"/>
</dbReference>
<accession>A0A0W0SDS1</accession>
<evidence type="ECO:0000256" key="1">
    <source>
        <dbReference type="SAM" id="MobiDB-lite"/>
    </source>
</evidence>
<dbReference type="AlphaFoldDB" id="A0A0W0SDS1"/>
<feature type="region of interest" description="Disordered" evidence="1">
    <location>
        <begin position="172"/>
        <end position="219"/>
    </location>
</feature>
<feature type="compositionally biased region" description="Basic and acidic residues" evidence="1">
    <location>
        <begin position="179"/>
        <end position="193"/>
    </location>
</feature>
<dbReference type="Proteomes" id="UP000054742">
    <property type="component" value="Unassembled WGS sequence"/>
</dbReference>
<gene>
    <name evidence="3" type="ORF">Lbru_2047</name>
</gene>
<dbReference type="STRING" id="29422.Lbru_2047"/>
<dbReference type="Pfam" id="PF04564">
    <property type="entry name" value="U-box"/>
    <property type="match status" value="1"/>
</dbReference>
<protein>
    <recommendedName>
        <fullName evidence="2">U-box domain-containing protein</fullName>
    </recommendedName>
</protein>
<dbReference type="GO" id="GO:0004842">
    <property type="term" value="F:ubiquitin-protein transferase activity"/>
    <property type="evidence" value="ECO:0007669"/>
    <property type="project" value="InterPro"/>
</dbReference>
<dbReference type="PATRIC" id="fig|29422.6.peg.2184"/>
<evidence type="ECO:0000259" key="2">
    <source>
        <dbReference type="Pfam" id="PF04564"/>
    </source>
</evidence>
<dbReference type="GO" id="GO:0016567">
    <property type="term" value="P:protein ubiquitination"/>
    <property type="evidence" value="ECO:0007669"/>
    <property type="project" value="InterPro"/>
</dbReference>
<dbReference type="EMBL" id="LNXV01000029">
    <property type="protein sequence ID" value="KTC81527.1"/>
    <property type="molecule type" value="Genomic_DNA"/>
</dbReference>
<name>A0A0W0SDS1_9GAMM</name>
<organism evidence="3 4">
    <name type="scientific">Legionella brunensis</name>
    <dbReference type="NCBI Taxonomy" id="29422"/>
    <lineage>
        <taxon>Bacteria</taxon>
        <taxon>Pseudomonadati</taxon>
        <taxon>Pseudomonadota</taxon>
        <taxon>Gammaproteobacteria</taxon>
        <taxon>Legionellales</taxon>
        <taxon>Legionellaceae</taxon>
        <taxon>Legionella</taxon>
    </lineage>
</organism>
<evidence type="ECO:0000313" key="3">
    <source>
        <dbReference type="EMBL" id="KTC81527.1"/>
    </source>
</evidence>
<keyword evidence="4" id="KW-1185">Reference proteome</keyword>
<dbReference type="InterPro" id="IPR003613">
    <property type="entry name" value="Ubox_domain"/>
</dbReference>
<proteinExistence type="predicted"/>
<dbReference type="SUPFAM" id="SSF57850">
    <property type="entry name" value="RING/U-box"/>
    <property type="match status" value="1"/>
</dbReference>
<dbReference type="InterPro" id="IPR013083">
    <property type="entry name" value="Znf_RING/FYVE/PHD"/>
</dbReference>
<sequence>MLYVIVNLPPRMRFNPFMSHTLFDTFHQLKKQAKQELSPLISYETDLNKAKEQASKLSNNASRVLVMEMQVKHRYEIPQQRIQFIQSLKKAEFYLGAFHKEISVAQPMPPIASKSEVLKLATQNLQKHGIPGSKIPENVVRKIQGGSLGIQHLPPHVQKILESNHQRLSLGAKQTLPKETPKQEANLKVEKPKASSKPIVANQAPRQLPPKVNVRPPVVRPNPVPVAVLQQPNQGREDELNHNEFRAIPVAALPIPPVGPLGHVPQPDARLKVAAANAAEKLNDDLPMECTDPITLEPLTDPIEINRRVYNRDTLLDMIREGQFMDPFTREAIDPATAKPAHYMLQAMSQHLAVMKGDEPLLLATHKETKCIPLKNLLEQWEQLLQMPANAL</sequence>
<feature type="domain" description="U-box" evidence="2">
    <location>
        <begin position="287"/>
        <end position="350"/>
    </location>
</feature>